<reference evidence="2" key="2">
    <citation type="submission" date="2020-09" db="EMBL/GenBank/DDBJ databases">
        <authorList>
            <person name="Sun Q."/>
            <person name="Ohkuma M."/>
        </authorList>
    </citation>
    <scope>NUCLEOTIDE SEQUENCE</scope>
    <source>
        <strain evidence="2">JCM 4386</strain>
    </source>
</reference>
<dbReference type="AlphaFoldDB" id="A0A918G5W4"/>
<comment type="similarity">
    <text evidence="1">Belongs to the enoyl-CoA hydratase/isomerase family.</text>
</comment>
<dbReference type="CDD" id="cd06558">
    <property type="entry name" value="crotonase-like"/>
    <property type="match status" value="1"/>
</dbReference>
<proteinExistence type="inferred from homology"/>
<organism evidence="2 3">
    <name type="scientific">Streptomyces humidus</name>
    <dbReference type="NCBI Taxonomy" id="52259"/>
    <lineage>
        <taxon>Bacteria</taxon>
        <taxon>Bacillati</taxon>
        <taxon>Actinomycetota</taxon>
        <taxon>Actinomycetes</taxon>
        <taxon>Kitasatosporales</taxon>
        <taxon>Streptomycetaceae</taxon>
        <taxon>Streptomyces</taxon>
    </lineage>
</organism>
<evidence type="ECO:0000313" key="2">
    <source>
        <dbReference type="EMBL" id="GGS20819.1"/>
    </source>
</evidence>
<dbReference type="SUPFAM" id="SSF52096">
    <property type="entry name" value="ClpP/crotonase"/>
    <property type="match status" value="1"/>
</dbReference>
<dbReference type="EMBL" id="BMTL01000038">
    <property type="protein sequence ID" value="GGS20819.1"/>
    <property type="molecule type" value="Genomic_DNA"/>
</dbReference>
<reference evidence="2" key="1">
    <citation type="journal article" date="2014" name="Int. J. Syst. Evol. Microbiol.">
        <title>Complete genome sequence of Corynebacterium casei LMG S-19264T (=DSM 44701T), isolated from a smear-ripened cheese.</title>
        <authorList>
            <consortium name="US DOE Joint Genome Institute (JGI-PGF)"/>
            <person name="Walter F."/>
            <person name="Albersmeier A."/>
            <person name="Kalinowski J."/>
            <person name="Ruckert C."/>
        </authorList>
    </citation>
    <scope>NUCLEOTIDE SEQUENCE</scope>
    <source>
        <strain evidence="2">JCM 4386</strain>
    </source>
</reference>
<dbReference type="InterPro" id="IPR014748">
    <property type="entry name" value="Enoyl-CoA_hydra_C"/>
</dbReference>
<dbReference type="Proteomes" id="UP000606194">
    <property type="component" value="Unassembled WGS sequence"/>
</dbReference>
<dbReference type="RefSeq" id="WP_190153341.1">
    <property type="nucleotide sequence ID" value="NZ_BMTL01000038.1"/>
</dbReference>
<evidence type="ECO:0000256" key="1">
    <source>
        <dbReference type="ARBA" id="ARBA00005254"/>
    </source>
</evidence>
<dbReference type="Gene3D" id="3.90.226.10">
    <property type="entry name" value="2-enoyl-CoA Hydratase, Chain A, domain 1"/>
    <property type="match status" value="1"/>
</dbReference>
<dbReference type="InterPro" id="IPR029045">
    <property type="entry name" value="ClpP/crotonase-like_dom_sf"/>
</dbReference>
<accession>A0A918G5W4</accession>
<dbReference type="PANTHER" id="PTHR43459:SF1">
    <property type="entry name" value="EG:BACN32G11.4 PROTEIN"/>
    <property type="match status" value="1"/>
</dbReference>
<name>A0A918G5W4_9ACTN</name>
<dbReference type="Pfam" id="PF00378">
    <property type="entry name" value="ECH_1"/>
    <property type="match status" value="1"/>
</dbReference>
<dbReference type="PANTHER" id="PTHR43459">
    <property type="entry name" value="ENOYL-COA HYDRATASE"/>
    <property type="match status" value="1"/>
</dbReference>
<sequence>MKTELADGVLTVAIDRPERMNALTAEVMEQLADAIGDAATDDRVTVVVLAGDERAFCTGADLQTAAVLGDDAAVAGATIDSANRLVAAIVRSPKPVVTLARGAVAGVGVPIALAADLVLCEEKTYFMLSFTKVGLMPDGGASAVVAASVGRARALRMALLAERLTAADALAAGLVTHVAPEGAFAAMAAQVLATLTGGPQVAFRRTKEAINRATLSGLEDAFHHERAGQVGLLAAHDFAEGSAAFREKRTPAFSDR</sequence>
<gene>
    <name evidence="2" type="ORF">GCM10010269_69660</name>
</gene>
<keyword evidence="3" id="KW-1185">Reference proteome</keyword>
<comment type="caution">
    <text evidence="2">The sequence shown here is derived from an EMBL/GenBank/DDBJ whole genome shotgun (WGS) entry which is preliminary data.</text>
</comment>
<evidence type="ECO:0000313" key="3">
    <source>
        <dbReference type="Proteomes" id="UP000606194"/>
    </source>
</evidence>
<protein>
    <submittedName>
        <fullName evidence="2">Enoyl-CoA hydratase</fullName>
    </submittedName>
</protein>
<dbReference type="GO" id="GO:0003824">
    <property type="term" value="F:catalytic activity"/>
    <property type="evidence" value="ECO:0007669"/>
    <property type="project" value="UniProtKB-ARBA"/>
</dbReference>
<dbReference type="InterPro" id="IPR001753">
    <property type="entry name" value="Enoyl-CoA_hydra/iso"/>
</dbReference>
<dbReference type="Gene3D" id="1.10.12.10">
    <property type="entry name" value="Lyase 2-enoyl-coa Hydratase, Chain A, domain 2"/>
    <property type="match status" value="1"/>
</dbReference>